<protein>
    <submittedName>
        <fullName evidence="2">Uncharacterized protein</fullName>
    </submittedName>
</protein>
<evidence type="ECO:0000256" key="1">
    <source>
        <dbReference type="SAM" id="MobiDB-lite"/>
    </source>
</evidence>
<organism evidence="2 3">
    <name type="scientific">Exidia glandulosa HHB12029</name>
    <dbReference type="NCBI Taxonomy" id="1314781"/>
    <lineage>
        <taxon>Eukaryota</taxon>
        <taxon>Fungi</taxon>
        <taxon>Dikarya</taxon>
        <taxon>Basidiomycota</taxon>
        <taxon>Agaricomycotina</taxon>
        <taxon>Agaricomycetes</taxon>
        <taxon>Auriculariales</taxon>
        <taxon>Exidiaceae</taxon>
        <taxon>Exidia</taxon>
    </lineage>
</organism>
<evidence type="ECO:0000313" key="3">
    <source>
        <dbReference type="Proteomes" id="UP000077266"/>
    </source>
</evidence>
<proteinExistence type="predicted"/>
<dbReference type="EMBL" id="KV425920">
    <property type="protein sequence ID" value="KZV98294.1"/>
    <property type="molecule type" value="Genomic_DNA"/>
</dbReference>
<accession>A0A165LTB7</accession>
<feature type="compositionally biased region" description="Low complexity" evidence="1">
    <location>
        <begin position="1"/>
        <end position="11"/>
    </location>
</feature>
<name>A0A165LTB7_EXIGL</name>
<gene>
    <name evidence="2" type="ORF">EXIGLDRAFT_763603</name>
</gene>
<feature type="region of interest" description="Disordered" evidence="1">
    <location>
        <begin position="1"/>
        <end position="21"/>
    </location>
</feature>
<reference evidence="2 3" key="1">
    <citation type="journal article" date="2016" name="Mol. Biol. Evol.">
        <title>Comparative Genomics of Early-Diverging Mushroom-Forming Fungi Provides Insights into the Origins of Lignocellulose Decay Capabilities.</title>
        <authorList>
            <person name="Nagy L.G."/>
            <person name="Riley R."/>
            <person name="Tritt A."/>
            <person name="Adam C."/>
            <person name="Daum C."/>
            <person name="Floudas D."/>
            <person name="Sun H."/>
            <person name="Yadav J.S."/>
            <person name="Pangilinan J."/>
            <person name="Larsson K.H."/>
            <person name="Matsuura K."/>
            <person name="Barry K."/>
            <person name="Labutti K."/>
            <person name="Kuo R."/>
            <person name="Ohm R.A."/>
            <person name="Bhattacharya S.S."/>
            <person name="Shirouzu T."/>
            <person name="Yoshinaga Y."/>
            <person name="Martin F.M."/>
            <person name="Grigoriev I.V."/>
            <person name="Hibbett D.S."/>
        </authorList>
    </citation>
    <scope>NUCLEOTIDE SEQUENCE [LARGE SCALE GENOMIC DNA]</scope>
    <source>
        <strain evidence="2 3">HHB12029</strain>
    </source>
</reference>
<dbReference type="Proteomes" id="UP000077266">
    <property type="component" value="Unassembled WGS sequence"/>
</dbReference>
<evidence type="ECO:0000313" key="2">
    <source>
        <dbReference type="EMBL" id="KZV98294.1"/>
    </source>
</evidence>
<keyword evidence="3" id="KW-1185">Reference proteome</keyword>
<dbReference type="InParanoid" id="A0A165LTB7"/>
<sequence length="402" mass="44805">MVSSPSSLSLPNASPGDAYRGPAGASVCAHDYDDRPLAGAAPSSVSQACLDAVTVATHNTYDAESSSGQIPEPTMFKPVCRHPAPARSVRFKHPTLHELSTDRIPAAERPHVTHLNAGLDMSTSDILAYYPYLQSLVVHTLYVDSRDRLPDSLKTLFIADSVQVRNIADLDEEESVFRIAYALAYVKNLYFDDPRWAHDHLVCGHGCRTEHCDEAGHARYVRLIGLRSLSLRAITLEDRALVQRVFDGLSWINSSWLHKHVHFACDRTPIDTRALDPQPLPLGISSSIAFQYTCHKDTAPLSVALWGLDAQGTELGVWKGDPSDAETALICRIPRRRPPRPANRTVTVDSDEEKETRKEVIVQRVRKIVEKVTRRDDEHWNGLHNDKLSGDEMYKLISSHDL</sequence>
<dbReference type="AlphaFoldDB" id="A0A165LTB7"/>